<evidence type="ECO:0000256" key="2">
    <source>
        <dbReference type="ARBA" id="ARBA00023002"/>
    </source>
</evidence>
<accession>A0ABY7HMP0</accession>
<evidence type="ECO:0000256" key="4">
    <source>
        <dbReference type="RuleBase" id="RU003345"/>
    </source>
</evidence>
<gene>
    <name evidence="6" type="ORF">O1V66_15310</name>
</gene>
<evidence type="ECO:0000259" key="5">
    <source>
        <dbReference type="Pfam" id="PF00171"/>
    </source>
</evidence>
<dbReference type="NCBIfam" id="TIGR01780">
    <property type="entry name" value="SSADH"/>
    <property type="match status" value="1"/>
</dbReference>
<protein>
    <submittedName>
        <fullName evidence="6">NAD-dependent succinate-semialdehyde dehydrogenase</fullName>
    </submittedName>
</protein>
<reference evidence="6" key="1">
    <citation type="submission" date="2022-12" db="EMBL/GenBank/DDBJ databases">
        <title>Complete genome sequence of an Australian strain of Rouxiella badensis DAR84756 and resolution of the R. badensis DSM100043 and R. chamberiensis DSM28324 genomes.</title>
        <authorList>
            <person name="Paul S."/>
            <person name="Anderson P.J."/>
            <person name="Maynard G."/>
            <person name="Dyall-Smith M."/>
            <person name="Kudinha T."/>
        </authorList>
    </citation>
    <scope>NUCLEOTIDE SEQUENCE</scope>
    <source>
        <strain evidence="6">DSM 28324</strain>
    </source>
</reference>
<evidence type="ECO:0000256" key="3">
    <source>
        <dbReference type="PROSITE-ProRule" id="PRU10007"/>
    </source>
</evidence>
<dbReference type="Gene3D" id="3.40.309.10">
    <property type="entry name" value="Aldehyde Dehydrogenase, Chain A, domain 2"/>
    <property type="match status" value="1"/>
</dbReference>
<evidence type="ECO:0000313" key="6">
    <source>
        <dbReference type="EMBL" id="WAT00317.1"/>
    </source>
</evidence>
<dbReference type="RefSeq" id="WP_045048325.1">
    <property type="nucleotide sequence ID" value="NZ_CP114058.1"/>
</dbReference>
<dbReference type="InterPro" id="IPR016163">
    <property type="entry name" value="Ald_DH_C"/>
</dbReference>
<dbReference type="PANTHER" id="PTHR43353">
    <property type="entry name" value="SUCCINATE-SEMIALDEHYDE DEHYDROGENASE, MITOCHONDRIAL"/>
    <property type="match status" value="1"/>
</dbReference>
<proteinExistence type="inferred from homology"/>
<dbReference type="InterPro" id="IPR016161">
    <property type="entry name" value="Ald_DH/histidinol_DH"/>
</dbReference>
<keyword evidence="2 4" id="KW-0560">Oxidoreductase</keyword>
<dbReference type="Pfam" id="PF00171">
    <property type="entry name" value="Aldedh"/>
    <property type="match status" value="1"/>
</dbReference>
<comment type="similarity">
    <text evidence="1 4">Belongs to the aldehyde dehydrogenase family.</text>
</comment>
<dbReference type="Gene3D" id="3.40.605.10">
    <property type="entry name" value="Aldehyde Dehydrogenase, Chain A, domain 1"/>
    <property type="match status" value="1"/>
</dbReference>
<dbReference type="SUPFAM" id="SSF53720">
    <property type="entry name" value="ALDH-like"/>
    <property type="match status" value="1"/>
</dbReference>
<feature type="domain" description="Aldehyde dehydrogenase" evidence="5">
    <location>
        <begin position="36"/>
        <end position="487"/>
    </location>
</feature>
<sequence>MSVQQTSSSANLKTLSEHPLFKTGYFVNGEWKNAVQTFDVENPATGDIVAKVARAGKAETDAAINAASKAFPEWRKKTGKARGEILHRWYTLMLENKQFLGELMVAEQGKPLKEALGEVEYAASFLQWFGEEAKRANGEIIPPVKAGSRILATREPVGVVAAITPWNFPLAMLTRKLGPALAAGCTGLIKPANNTPLSAFALLELAKQAGVPEGVLNGVAGDTSAISEAIMASSAVRKISFTGSTEVGKTLVRNSADTMKKVSMELGGNAPYIVFDDADLDAALEGVLACKFRNSGQVCVSINRIYVQDGIYDTFVHRLAEKVAQLKVGNGMEEGVIVGPLINIKGLEKVEEHVKDALLHGGKLLTGGERHPLGGNFFQPTVIAEANDRMKVAAEETFGPLAACFRFKTEEEAIERANATEFGLAAYFYSQNLQRVFRVADAIESGMIGINECALSTEVAPFGGVKESGLGREGSVLGLEEYLQVKTLHLGNL</sequence>
<dbReference type="PROSITE" id="PS00687">
    <property type="entry name" value="ALDEHYDE_DEHYDR_GLU"/>
    <property type="match status" value="1"/>
</dbReference>
<dbReference type="Proteomes" id="UP001164712">
    <property type="component" value="Chromosome"/>
</dbReference>
<evidence type="ECO:0000256" key="1">
    <source>
        <dbReference type="ARBA" id="ARBA00009986"/>
    </source>
</evidence>
<dbReference type="InterPro" id="IPR016162">
    <property type="entry name" value="Ald_DH_N"/>
</dbReference>
<dbReference type="PANTHER" id="PTHR43353:SF5">
    <property type="entry name" value="SUCCINATE-SEMIALDEHYDE DEHYDROGENASE, MITOCHONDRIAL"/>
    <property type="match status" value="1"/>
</dbReference>
<feature type="active site" evidence="3">
    <location>
        <position position="265"/>
    </location>
</feature>
<name>A0ABY7HMP0_9GAMM</name>
<dbReference type="InterPro" id="IPR050740">
    <property type="entry name" value="Aldehyde_DH_Superfamily"/>
</dbReference>
<dbReference type="InterPro" id="IPR010102">
    <property type="entry name" value="Succ_semiAld_DH"/>
</dbReference>
<dbReference type="CDD" id="cd07103">
    <property type="entry name" value="ALDH_F5_SSADH_GabD"/>
    <property type="match status" value="1"/>
</dbReference>
<dbReference type="EMBL" id="CP114058">
    <property type="protein sequence ID" value="WAT00317.1"/>
    <property type="molecule type" value="Genomic_DNA"/>
</dbReference>
<evidence type="ECO:0000313" key="7">
    <source>
        <dbReference type="Proteomes" id="UP001164712"/>
    </source>
</evidence>
<dbReference type="InterPro" id="IPR029510">
    <property type="entry name" value="Ald_DH_CS_GLU"/>
</dbReference>
<dbReference type="InterPro" id="IPR015590">
    <property type="entry name" value="Aldehyde_DH_dom"/>
</dbReference>
<organism evidence="6 7">
    <name type="scientific">Rouxiella chamberiensis</name>
    <dbReference type="NCBI Taxonomy" id="1513468"/>
    <lineage>
        <taxon>Bacteria</taxon>
        <taxon>Pseudomonadati</taxon>
        <taxon>Pseudomonadota</taxon>
        <taxon>Gammaproteobacteria</taxon>
        <taxon>Enterobacterales</taxon>
        <taxon>Yersiniaceae</taxon>
        <taxon>Rouxiella</taxon>
    </lineage>
</organism>
<keyword evidence="7" id="KW-1185">Reference proteome</keyword>